<evidence type="ECO:0000313" key="1">
    <source>
        <dbReference type="Proteomes" id="UP000095282"/>
    </source>
</evidence>
<dbReference type="PANTHER" id="PTHR31464:SF4">
    <property type="entry name" value="DUF4242 DOMAIN-CONTAINING PROTEIN-RELATED"/>
    <property type="match status" value="1"/>
</dbReference>
<dbReference type="PANTHER" id="PTHR31464">
    <property type="entry name" value="PROTEIN CBG01266"/>
    <property type="match status" value="1"/>
</dbReference>
<protein>
    <submittedName>
        <fullName evidence="2">Phage protein</fullName>
    </submittedName>
</protein>
<keyword evidence="1" id="KW-1185">Reference proteome</keyword>
<dbReference type="Pfam" id="PF05075">
    <property type="entry name" value="DUF684"/>
    <property type="match status" value="1"/>
</dbReference>
<dbReference type="AlphaFoldDB" id="A0A1I7ULJ0"/>
<evidence type="ECO:0000313" key="2">
    <source>
        <dbReference type="WBParaSite" id="Csp11.Scaffold630.g17172.t1"/>
    </source>
</evidence>
<dbReference type="STRING" id="1561998.A0A1I7ULJ0"/>
<name>A0A1I7ULJ0_9PELO</name>
<dbReference type="InterPro" id="IPR007767">
    <property type="entry name" value="DUF684"/>
</dbReference>
<proteinExistence type="predicted"/>
<dbReference type="WBParaSite" id="Csp11.Scaffold630.g17172.t1">
    <property type="protein sequence ID" value="Csp11.Scaffold630.g17172.t1"/>
    <property type="gene ID" value="Csp11.Scaffold630.g17172"/>
</dbReference>
<organism evidence="1 2">
    <name type="scientific">Caenorhabditis tropicalis</name>
    <dbReference type="NCBI Taxonomy" id="1561998"/>
    <lineage>
        <taxon>Eukaryota</taxon>
        <taxon>Metazoa</taxon>
        <taxon>Ecdysozoa</taxon>
        <taxon>Nematoda</taxon>
        <taxon>Chromadorea</taxon>
        <taxon>Rhabditida</taxon>
        <taxon>Rhabditina</taxon>
        <taxon>Rhabditomorpha</taxon>
        <taxon>Rhabditoidea</taxon>
        <taxon>Rhabditidae</taxon>
        <taxon>Peloderinae</taxon>
        <taxon>Caenorhabditis</taxon>
    </lineage>
</organism>
<reference evidence="2" key="1">
    <citation type="submission" date="2016-11" db="UniProtKB">
        <authorList>
            <consortium name="WormBaseParasite"/>
        </authorList>
    </citation>
    <scope>IDENTIFICATION</scope>
</reference>
<sequence length="181" mass="21070">MKDGSYWKHMEQYVRDTQMRNGGYGNEDKADIIQNKLKEILTHDAFFIMVYDHCDGRNSHAFDYDSNQAVVSLNKGPSRAEQCNVIVYRSLHWHLASDEEKKRLNDEGTSFKSQKIPFSDDYEQFLKHTNGSAIHETKLLAMALKNRNIANRRVNCEKKPGFYTTVTDTKNNVFKFFAGFR</sequence>
<accession>A0A1I7ULJ0</accession>
<dbReference type="Proteomes" id="UP000095282">
    <property type="component" value="Unplaced"/>
</dbReference>